<evidence type="ECO:0000313" key="2">
    <source>
        <dbReference type="Proteomes" id="UP001341840"/>
    </source>
</evidence>
<keyword evidence="2" id="KW-1185">Reference proteome</keyword>
<proteinExistence type="predicted"/>
<dbReference type="EMBL" id="JASCZI010181301">
    <property type="protein sequence ID" value="MED6181403.1"/>
    <property type="molecule type" value="Genomic_DNA"/>
</dbReference>
<dbReference type="Proteomes" id="UP001341840">
    <property type="component" value="Unassembled WGS sequence"/>
</dbReference>
<protein>
    <submittedName>
        <fullName evidence="1">Uncharacterized protein</fullName>
    </submittedName>
</protein>
<name>A0ABU6WB89_9FABA</name>
<accession>A0ABU6WB89</accession>
<sequence>MSVRDNRRLLTVSKIPFDASSNGQLLSVVGAVKEEYTFWTCGGGDGDATRRTEKDIDESKCWWLTSLDYT</sequence>
<organism evidence="1 2">
    <name type="scientific">Stylosanthes scabra</name>
    <dbReference type="NCBI Taxonomy" id="79078"/>
    <lineage>
        <taxon>Eukaryota</taxon>
        <taxon>Viridiplantae</taxon>
        <taxon>Streptophyta</taxon>
        <taxon>Embryophyta</taxon>
        <taxon>Tracheophyta</taxon>
        <taxon>Spermatophyta</taxon>
        <taxon>Magnoliopsida</taxon>
        <taxon>eudicotyledons</taxon>
        <taxon>Gunneridae</taxon>
        <taxon>Pentapetalae</taxon>
        <taxon>rosids</taxon>
        <taxon>fabids</taxon>
        <taxon>Fabales</taxon>
        <taxon>Fabaceae</taxon>
        <taxon>Papilionoideae</taxon>
        <taxon>50 kb inversion clade</taxon>
        <taxon>dalbergioids sensu lato</taxon>
        <taxon>Dalbergieae</taxon>
        <taxon>Pterocarpus clade</taxon>
        <taxon>Stylosanthes</taxon>
    </lineage>
</organism>
<reference evidence="1 2" key="1">
    <citation type="journal article" date="2023" name="Plants (Basel)">
        <title>Bridging the Gap: Combining Genomics and Transcriptomics Approaches to Understand Stylosanthes scabra, an Orphan Legume from the Brazilian Caatinga.</title>
        <authorList>
            <person name="Ferreira-Neto J.R.C."/>
            <person name="da Silva M.D."/>
            <person name="Binneck E."/>
            <person name="de Melo N.F."/>
            <person name="da Silva R.H."/>
            <person name="de Melo A.L.T.M."/>
            <person name="Pandolfi V."/>
            <person name="Bustamante F.O."/>
            <person name="Brasileiro-Vidal A.C."/>
            <person name="Benko-Iseppon A.M."/>
        </authorList>
    </citation>
    <scope>NUCLEOTIDE SEQUENCE [LARGE SCALE GENOMIC DNA]</scope>
    <source>
        <tissue evidence="1">Leaves</tissue>
    </source>
</reference>
<gene>
    <name evidence="1" type="ORF">PIB30_019119</name>
</gene>
<comment type="caution">
    <text evidence="1">The sequence shown here is derived from an EMBL/GenBank/DDBJ whole genome shotgun (WGS) entry which is preliminary data.</text>
</comment>
<evidence type="ECO:0000313" key="1">
    <source>
        <dbReference type="EMBL" id="MED6181403.1"/>
    </source>
</evidence>